<dbReference type="SUPFAM" id="SSF56349">
    <property type="entry name" value="DNA breaking-rejoining enzymes"/>
    <property type="match status" value="1"/>
</dbReference>
<keyword evidence="2" id="KW-0238">DNA-binding</keyword>
<dbReference type="Pfam" id="PF13102">
    <property type="entry name" value="Phage_int_SAM_5"/>
    <property type="match status" value="1"/>
</dbReference>
<dbReference type="PROSITE" id="PS51898">
    <property type="entry name" value="TYR_RECOMBINASE"/>
    <property type="match status" value="1"/>
</dbReference>
<dbReference type="CDD" id="cd01185">
    <property type="entry name" value="INTN1_C_like"/>
    <property type="match status" value="1"/>
</dbReference>
<sequence length="470" mass="53388">MSSVTVNLFLDKRASKEGEGIVKWLVCFDGKQRLFTTGVKLSEDDWTFLKKHKSGLPGQVKNDGRRRLWNMLFGNFYHEEYTGKETPSYLSKAQTIIGNLGDDFSFERFAYSIGAQGSREIKIKSTKDVNDIIAALKDKASRMESDGRMGNASNYLSTASSLLRFVKSLSNQQWNELFDRVPTARKTVVQPDNTIFFKDITPAFLIKYEKWMLQSGSVSRSAIGSASPASLTTVGIYCRHMRSVYNDAIEQGIVDRASYPFGKNRYVIPAGSNTKKALKKEDILKFMAYKPSVGMEQRSLDLWLFSYLCNGMNMNDICRLKWEDVEGDRLSFVRQKTARTRKSNQTKIKVALFPQSLEIINRWASPDKNPRNYVFPFLNEGMTADRQGRVIKQVIKVTNQYMRKIAETLKIQGNVNTYSARHSFATILLQSEAPLAFISQSLGHTSISTTESYLGSFDDEKTKKYLNALL</sequence>
<comment type="similarity">
    <text evidence="1">Belongs to the 'phage' integrase family.</text>
</comment>
<accession>A0A9E8N7T1</accession>
<dbReference type="InterPro" id="IPR011010">
    <property type="entry name" value="DNA_brk_join_enz"/>
</dbReference>
<proteinExistence type="inferred from homology"/>
<dbReference type="Proteomes" id="UP001164653">
    <property type="component" value="Chromosome"/>
</dbReference>
<evidence type="ECO:0000256" key="2">
    <source>
        <dbReference type="ARBA" id="ARBA00023125"/>
    </source>
</evidence>
<dbReference type="GO" id="GO:0015074">
    <property type="term" value="P:DNA integration"/>
    <property type="evidence" value="ECO:0007669"/>
    <property type="project" value="InterPro"/>
</dbReference>
<dbReference type="PANTHER" id="PTHR30349">
    <property type="entry name" value="PHAGE INTEGRASE-RELATED"/>
    <property type="match status" value="1"/>
</dbReference>
<evidence type="ECO:0000259" key="4">
    <source>
        <dbReference type="PROSITE" id="PS51898"/>
    </source>
</evidence>
<evidence type="ECO:0000256" key="3">
    <source>
        <dbReference type="ARBA" id="ARBA00023172"/>
    </source>
</evidence>
<evidence type="ECO:0000313" key="5">
    <source>
        <dbReference type="EMBL" id="WAC11479.1"/>
    </source>
</evidence>
<dbReference type="InterPro" id="IPR002104">
    <property type="entry name" value="Integrase_catalytic"/>
</dbReference>
<reference evidence="5" key="1">
    <citation type="submission" date="2022-11" db="EMBL/GenBank/DDBJ databases">
        <title>Dyadobacter pollutisoli sp. nov., isolated from plastic dumped soil.</title>
        <authorList>
            <person name="Kim J.M."/>
            <person name="Kim K.R."/>
            <person name="Lee J.K."/>
            <person name="Hao L."/>
            <person name="Jeon C.O."/>
        </authorList>
    </citation>
    <scope>NUCLEOTIDE SEQUENCE</scope>
    <source>
        <strain evidence="5">U1</strain>
    </source>
</reference>
<dbReference type="InterPro" id="IPR025269">
    <property type="entry name" value="SAM-like_dom"/>
</dbReference>
<dbReference type="PANTHER" id="PTHR30349:SF64">
    <property type="entry name" value="PROPHAGE INTEGRASE INTD-RELATED"/>
    <property type="match status" value="1"/>
</dbReference>
<dbReference type="Gene3D" id="1.10.150.130">
    <property type="match status" value="1"/>
</dbReference>
<organism evidence="5 6">
    <name type="scientific">Dyadobacter pollutisoli</name>
    <dbReference type="NCBI Taxonomy" id="2910158"/>
    <lineage>
        <taxon>Bacteria</taxon>
        <taxon>Pseudomonadati</taxon>
        <taxon>Bacteroidota</taxon>
        <taxon>Cytophagia</taxon>
        <taxon>Cytophagales</taxon>
        <taxon>Spirosomataceae</taxon>
        <taxon>Dyadobacter</taxon>
    </lineage>
</organism>
<gene>
    <name evidence="5" type="ORF">ON006_27580</name>
</gene>
<evidence type="ECO:0000313" key="6">
    <source>
        <dbReference type="Proteomes" id="UP001164653"/>
    </source>
</evidence>
<dbReference type="AlphaFoldDB" id="A0A9E8N7T1"/>
<dbReference type="GO" id="GO:0006310">
    <property type="term" value="P:DNA recombination"/>
    <property type="evidence" value="ECO:0007669"/>
    <property type="project" value="UniProtKB-KW"/>
</dbReference>
<dbReference type="Gene3D" id="1.10.443.10">
    <property type="entry name" value="Intergrase catalytic core"/>
    <property type="match status" value="1"/>
</dbReference>
<dbReference type="EMBL" id="CP112998">
    <property type="protein sequence ID" value="WAC11479.1"/>
    <property type="molecule type" value="Genomic_DNA"/>
</dbReference>
<feature type="domain" description="Tyr recombinase" evidence="4">
    <location>
        <begin position="273"/>
        <end position="466"/>
    </location>
</feature>
<dbReference type="InterPro" id="IPR050090">
    <property type="entry name" value="Tyrosine_recombinase_XerCD"/>
</dbReference>
<dbReference type="GO" id="GO:0003677">
    <property type="term" value="F:DNA binding"/>
    <property type="evidence" value="ECO:0007669"/>
    <property type="project" value="UniProtKB-KW"/>
</dbReference>
<dbReference type="InterPro" id="IPR013762">
    <property type="entry name" value="Integrase-like_cat_sf"/>
</dbReference>
<dbReference type="Pfam" id="PF00589">
    <property type="entry name" value="Phage_integrase"/>
    <property type="match status" value="1"/>
</dbReference>
<dbReference type="KEGG" id="dpf:ON006_27580"/>
<name>A0A9E8N7T1_9BACT</name>
<keyword evidence="3" id="KW-0233">DNA recombination</keyword>
<dbReference type="RefSeq" id="WP_244821410.1">
    <property type="nucleotide sequence ID" value="NZ_CP112998.1"/>
</dbReference>
<evidence type="ECO:0000256" key="1">
    <source>
        <dbReference type="ARBA" id="ARBA00008857"/>
    </source>
</evidence>
<protein>
    <submittedName>
        <fullName evidence="5">Site-specific integrase</fullName>
    </submittedName>
</protein>
<dbReference type="InterPro" id="IPR010998">
    <property type="entry name" value="Integrase_recombinase_N"/>
</dbReference>
<keyword evidence="6" id="KW-1185">Reference proteome</keyword>